<evidence type="ECO:0000256" key="1">
    <source>
        <dbReference type="SAM" id="MobiDB-lite"/>
    </source>
</evidence>
<dbReference type="Proteomes" id="UP000244189">
    <property type="component" value="Unassembled WGS sequence"/>
</dbReference>
<reference evidence="3 5" key="1">
    <citation type="submission" date="2018-04" db="EMBL/GenBank/DDBJ databases">
        <title>Genomic Encyclopedia of Type Strains, Phase III (KMG-III): the genomes of soil and plant-associated and newly described type strains.</title>
        <authorList>
            <person name="Whitman W."/>
        </authorList>
    </citation>
    <scope>NUCLEOTIDE SEQUENCE [LARGE SCALE GENOMIC DNA]</scope>
    <source>
        <strain evidence="3 5">MA101b</strain>
    </source>
</reference>
<dbReference type="InterPro" id="IPR009875">
    <property type="entry name" value="PilZ_domain"/>
</dbReference>
<evidence type="ECO:0000313" key="5">
    <source>
        <dbReference type="Proteomes" id="UP000244189"/>
    </source>
</evidence>
<proteinExistence type="predicted"/>
<dbReference type="Proteomes" id="UP000326857">
    <property type="component" value="Unassembled WGS sequence"/>
</dbReference>
<reference evidence="4 6" key="2">
    <citation type="submission" date="2019-09" db="EMBL/GenBank/DDBJ databases">
        <authorList>
            <person name="Dittami M. S."/>
        </authorList>
    </citation>
    <scope>NUCLEOTIDE SEQUENCE [LARGE SCALE GENOMIC DNA]</scope>
    <source>
        <strain evidence="4">SPHINGO391</strain>
    </source>
</reference>
<accession>A0A2T5GKZ2</accession>
<dbReference type="AlphaFoldDB" id="A0A2T5GKZ2"/>
<name>A0A2T5GKZ2_9SPHN</name>
<feature type="region of interest" description="Disordered" evidence="1">
    <location>
        <begin position="1"/>
        <end position="24"/>
    </location>
</feature>
<dbReference type="RefSeq" id="WP_234422833.1">
    <property type="nucleotide sequence ID" value="NZ_JAPZPS010000011.1"/>
</dbReference>
<dbReference type="EMBL" id="CABVLI010000048">
    <property type="protein sequence ID" value="VVT31029.1"/>
    <property type="molecule type" value="Genomic_DNA"/>
</dbReference>
<dbReference type="Pfam" id="PF07238">
    <property type="entry name" value="PilZ"/>
    <property type="match status" value="1"/>
</dbReference>
<feature type="domain" description="PilZ" evidence="2">
    <location>
        <begin position="21"/>
        <end position="97"/>
    </location>
</feature>
<organism evidence="3 5">
    <name type="scientific">Sphingomonas aurantiaca</name>
    <dbReference type="NCBI Taxonomy" id="185949"/>
    <lineage>
        <taxon>Bacteria</taxon>
        <taxon>Pseudomonadati</taxon>
        <taxon>Pseudomonadota</taxon>
        <taxon>Alphaproteobacteria</taxon>
        <taxon>Sphingomonadales</taxon>
        <taxon>Sphingomonadaceae</taxon>
        <taxon>Sphingomonas</taxon>
    </lineage>
</organism>
<evidence type="ECO:0000259" key="2">
    <source>
        <dbReference type="Pfam" id="PF07238"/>
    </source>
</evidence>
<gene>
    <name evidence="3" type="ORF">C8J26_2858</name>
    <name evidence="4" type="ORF">SPHINGO391_520101</name>
</gene>
<evidence type="ECO:0000313" key="3">
    <source>
        <dbReference type="EMBL" id="PTQ59998.1"/>
    </source>
</evidence>
<protein>
    <submittedName>
        <fullName evidence="3">PilZ domain-containing protein</fullName>
    </submittedName>
</protein>
<sequence>MATPGGRSMPRYATAVRDARGEPRDEVMHRTHALDADGQTVKLVLVNMSANGLMARCDGDPAAGDRLQIRLPILGPVDAVVRWSLGGRIGCELERTIPLGEYYTMLTLMARHS</sequence>
<dbReference type="GO" id="GO:0035438">
    <property type="term" value="F:cyclic-di-GMP binding"/>
    <property type="evidence" value="ECO:0007669"/>
    <property type="project" value="InterPro"/>
</dbReference>
<evidence type="ECO:0000313" key="6">
    <source>
        <dbReference type="Proteomes" id="UP000326857"/>
    </source>
</evidence>
<keyword evidence="5" id="KW-1185">Reference proteome</keyword>
<evidence type="ECO:0000313" key="4">
    <source>
        <dbReference type="EMBL" id="VVT31029.1"/>
    </source>
</evidence>
<accession>A0A5E8AIY4</accession>
<dbReference type="EMBL" id="QAOG01000004">
    <property type="protein sequence ID" value="PTQ59998.1"/>
    <property type="molecule type" value="Genomic_DNA"/>
</dbReference>
<dbReference type="SUPFAM" id="SSF141371">
    <property type="entry name" value="PilZ domain-like"/>
    <property type="match status" value="1"/>
</dbReference>